<dbReference type="EMBL" id="BMMK01000043">
    <property type="protein sequence ID" value="GGM79122.1"/>
    <property type="molecule type" value="Genomic_DNA"/>
</dbReference>
<evidence type="ECO:0000256" key="2">
    <source>
        <dbReference type="ARBA" id="ARBA00022603"/>
    </source>
</evidence>
<feature type="transmembrane region" description="Helical" evidence="8">
    <location>
        <begin position="239"/>
        <end position="263"/>
    </location>
</feature>
<dbReference type="AlphaFoldDB" id="A0A8J3CDU3"/>
<comment type="caution">
    <text evidence="9">The sequence shown here is derived from an EMBL/GenBank/DDBJ whole genome shotgun (WGS) entry which is preliminary data.</text>
</comment>
<dbReference type="InterPro" id="IPR023576">
    <property type="entry name" value="UbiE/COQ5_MeTrFase_CS"/>
</dbReference>
<feature type="transmembrane region" description="Helical" evidence="8">
    <location>
        <begin position="139"/>
        <end position="157"/>
    </location>
</feature>
<feature type="transmembrane region" description="Helical" evidence="8">
    <location>
        <begin position="312"/>
        <end position="339"/>
    </location>
</feature>
<dbReference type="GO" id="GO:0008168">
    <property type="term" value="F:methyltransferase activity"/>
    <property type="evidence" value="ECO:0007669"/>
    <property type="project" value="UniProtKB-KW"/>
</dbReference>
<dbReference type="InterPro" id="IPR004033">
    <property type="entry name" value="UbiE/COQ5_MeTrFase"/>
</dbReference>
<dbReference type="RefSeq" id="WP_189061530.1">
    <property type="nucleotide sequence ID" value="NZ_BMMK01000043.1"/>
</dbReference>
<dbReference type="PROSITE" id="PS01183">
    <property type="entry name" value="UBIE_1"/>
    <property type="match status" value="1"/>
</dbReference>
<feature type="transmembrane region" description="Helical" evidence="8">
    <location>
        <begin position="169"/>
        <end position="189"/>
    </location>
</feature>
<keyword evidence="10" id="KW-1185">Reference proteome</keyword>
<reference evidence="9" key="1">
    <citation type="journal article" date="2014" name="Int. J. Syst. Evol. Microbiol.">
        <title>Complete genome sequence of Corynebacterium casei LMG S-19264T (=DSM 44701T), isolated from a smear-ripened cheese.</title>
        <authorList>
            <consortium name="US DOE Joint Genome Institute (JGI-PGF)"/>
            <person name="Walter F."/>
            <person name="Albersmeier A."/>
            <person name="Kalinowski J."/>
            <person name="Ruckert C."/>
        </authorList>
    </citation>
    <scope>NUCLEOTIDE SEQUENCE</scope>
    <source>
        <strain evidence="9">CGMCC 4.5737</strain>
    </source>
</reference>
<name>A0A8J3CDU3_9PSEU</name>
<dbReference type="Proteomes" id="UP000637578">
    <property type="component" value="Unassembled WGS sequence"/>
</dbReference>
<dbReference type="SUPFAM" id="SSF53335">
    <property type="entry name" value="S-adenosyl-L-methionine-dependent methyltransferases"/>
    <property type="match status" value="1"/>
</dbReference>
<proteinExistence type="predicted"/>
<evidence type="ECO:0000256" key="3">
    <source>
        <dbReference type="ARBA" id="ARBA00022679"/>
    </source>
</evidence>
<keyword evidence="7 8" id="KW-0472">Membrane</keyword>
<organism evidence="9 10">
    <name type="scientific">Longimycelium tulufanense</name>
    <dbReference type="NCBI Taxonomy" id="907463"/>
    <lineage>
        <taxon>Bacteria</taxon>
        <taxon>Bacillati</taxon>
        <taxon>Actinomycetota</taxon>
        <taxon>Actinomycetes</taxon>
        <taxon>Pseudonocardiales</taxon>
        <taxon>Pseudonocardiaceae</taxon>
        <taxon>Longimycelium</taxon>
    </lineage>
</organism>
<dbReference type="GO" id="GO:0042181">
    <property type="term" value="P:ketone biosynthetic process"/>
    <property type="evidence" value="ECO:0007669"/>
    <property type="project" value="UniProtKB-ARBA"/>
</dbReference>
<evidence type="ECO:0000256" key="7">
    <source>
        <dbReference type="ARBA" id="ARBA00023136"/>
    </source>
</evidence>
<evidence type="ECO:0000256" key="4">
    <source>
        <dbReference type="ARBA" id="ARBA00022691"/>
    </source>
</evidence>
<accession>A0A8J3CDU3</accession>
<keyword evidence="4" id="KW-0949">S-adenosyl-L-methionine</keyword>
<sequence length="591" mass="64114">MTAHDELAADQLTLAAFTALSPARQAELLHARRVRPALGEAARVLVMLGRPRTCIPGLLAYTLALGQVGGELTPGTVWGAVLAFLVGFSGNLHNVYTDVAEDSRNLPGRVFLLYRLGLPTLRGVLVALNVLMAGSALCYGIDFFLFVVIGLIGLHQYSFRPLRMKARPVLGLYVFAQAVVGPFLIGWFAVPPGPRWPDAQIWSVLLFLLAWFVAKGLFKNVPDYYGDREAGLRTSATFFPSWGSAALAASAATVASYLCYPLLALTGAVPMRSLLAMLWVPVVLVQCVRLVRAGDGPHGNEVLRVDMVLSSAFLATVLVLTFPTITSAAAVLLSAIILVTSDMTNMDSRRAVDAELPERPRTPQRLFDRVARYYDTLNSLLSLGQDRRWRAFTAHALRLPPGACVLDLATGTGSLAVSLARRRTDMRVVGCDLNSAMLAVGRRRIHRLGLAGRVRLLRADAAALPLAGQSFDAVCVAFAIDDMADRSLVAAEIRRVLRPGGQLAVLELAVPEQPFLRRFYKGLLTIMAALGRARRFDAYRHLRVEILGYRGANAVRSLLVDSGFRAYRRHALTGGIAVLHVAECPGEAACR</sequence>
<feature type="transmembrane region" description="Helical" evidence="8">
    <location>
        <begin position="201"/>
        <end position="218"/>
    </location>
</feature>
<dbReference type="Pfam" id="PF01209">
    <property type="entry name" value="Ubie_methyltran"/>
    <property type="match status" value="1"/>
</dbReference>
<dbReference type="GO" id="GO:0016020">
    <property type="term" value="C:membrane"/>
    <property type="evidence" value="ECO:0007669"/>
    <property type="project" value="UniProtKB-SubCell"/>
</dbReference>
<keyword evidence="5 8" id="KW-0812">Transmembrane</keyword>
<evidence type="ECO:0000256" key="5">
    <source>
        <dbReference type="ARBA" id="ARBA00022692"/>
    </source>
</evidence>
<dbReference type="InterPro" id="IPR000537">
    <property type="entry name" value="UbiA_prenyltransferase"/>
</dbReference>
<reference evidence="9" key="2">
    <citation type="submission" date="2020-09" db="EMBL/GenBank/DDBJ databases">
        <authorList>
            <person name="Sun Q."/>
            <person name="Zhou Y."/>
        </authorList>
    </citation>
    <scope>NUCLEOTIDE SEQUENCE</scope>
    <source>
        <strain evidence="9">CGMCC 4.5737</strain>
    </source>
</reference>
<evidence type="ECO:0000313" key="9">
    <source>
        <dbReference type="EMBL" id="GGM79122.1"/>
    </source>
</evidence>
<dbReference type="InterPro" id="IPR029063">
    <property type="entry name" value="SAM-dependent_MTases_sf"/>
</dbReference>
<dbReference type="CDD" id="cd02440">
    <property type="entry name" value="AdoMet_MTases"/>
    <property type="match status" value="1"/>
</dbReference>
<comment type="subcellular location">
    <subcellularLocation>
        <location evidence="1">Membrane</location>
        <topology evidence="1">Multi-pass membrane protein</topology>
    </subcellularLocation>
</comment>
<feature type="transmembrane region" description="Helical" evidence="8">
    <location>
        <begin position="112"/>
        <end position="133"/>
    </location>
</feature>
<evidence type="ECO:0000313" key="10">
    <source>
        <dbReference type="Proteomes" id="UP000637578"/>
    </source>
</evidence>
<dbReference type="PANTHER" id="PTHR43591">
    <property type="entry name" value="METHYLTRANSFERASE"/>
    <property type="match status" value="1"/>
</dbReference>
<dbReference type="GO" id="GO:0032259">
    <property type="term" value="P:methylation"/>
    <property type="evidence" value="ECO:0007669"/>
    <property type="project" value="UniProtKB-KW"/>
</dbReference>
<protein>
    <submittedName>
        <fullName evidence="9">Uncharacterized protein</fullName>
    </submittedName>
</protein>
<gene>
    <name evidence="9" type="ORF">GCM10012275_57170</name>
</gene>
<dbReference type="NCBIfam" id="TIGR01934">
    <property type="entry name" value="MenG_MenH_UbiE"/>
    <property type="match status" value="1"/>
</dbReference>
<keyword evidence="2" id="KW-0489">Methyltransferase</keyword>
<evidence type="ECO:0000256" key="8">
    <source>
        <dbReference type="SAM" id="Phobius"/>
    </source>
</evidence>
<keyword evidence="3" id="KW-0808">Transferase</keyword>
<dbReference type="PROSITE" id="PS51608">
    <property type="entry name" value="SAM_MT_UBIE"/>
    <property type="match status" value="1"/>
</dbReference>
<keyword evidence="6 8" id="KW-1133">Transmembrane helix</keyword>
<evidence type="ECO:0000256" key="1">
    <source>
        <dbReference type="ARBA" id="ARBA00004141"/>
    </source>
</evidence>
<dbReference type="PANTHER" id="PTHR43591:SF24">
    <property type="entry name" value="2-METHOXY-6-POLYPRENYL-1,4-BENZOQUINOL METHYLASE, MITOCHONDRIAL"/>
    <property type="match status" value="1"/>
</dbReference>
<dbReference type="Pfam" id="PF01040">
    <property type="entry name" value="UbiA"/>
    <property type="match status" value="1"/>
</dbReference>
<dbReference type="Gene3D" id="3.40.50.150">
    <property type="entry name" value="Vaccinia Virus protein VP39"/>
    <property type="match status" value="1"/>
</dbReference>
<dbReference type="GO" id="GO:0016765">
    <property type="term" value="F:transferase activity, transferring alkyl or aryl (other than methyl) groups"/>
    <property type="evidence" value="ECO:0007669"/>
    <property type="project" value="InterPro"/>
</dbReference>
<evidence type="ECO:0000256" key="6">
    <source>
        <dbReference type="ARBA" id="ARBA00022989"/>
    </source>
</evidence>